<gene>
    <name evidence="1" type="ORF">AWJ20_3839</name>
</gene>
<protein>
    <submittedName>
        <fullName evidence="1">Uncharacterized protein</fullName>
    </submittedName>
</protein>
<dbReference type="PANTHER" id="PTHR17695:SF11">
    <property type="entry name" value="SMALL SUBUNIT PROCESSOME COMPONENT 20 HOMOLOG"/>
    <property type="match status" value="1"/>
</dbReference>
<proteinExistence type="predicted"/>
<name>A0A167C019_9ASCO</name>
<dbReference type="Proteomes" id="UP000189580">
    <property type="component" value="Chromosome c"/>
</dbReference>
<evidence type="ECO:0000313" key="2">
    <source>
        <dbReference type="Proteomes" id="UP000189580"/>
    </source>
</evidence>
<dbReference type="GO" id="GO:0030686">
    <property type="term" value="C:90S preribosome"/>
    <property type="evidence" value="ECO:0007669"/>
    <property type="project" value="TreeGrafter"/>
</dbReference>
<dbReference type="PANTHER" id="PTHR17695">
    <property type="entry name" value="SMALL SUBUNIT PROCESSOME COMPONENT 20 HOMOLOG"/>
    <property type="match status" value="1"/>
</dbReference>
<evidence type="ECO:0000313" key="1">
    <source>
        <dbReference type="EMBL" id="ANB11043.1"/>
    </source>
</evidence>
<reference evidence="1 2" key="1">
    <citation type="submission" date="2016-02" db="EMBL/GenBank/DDBJ databases">
        <title>Complete genome sequence and transcriptome regulation of the pentose utilising yeast Sugiyamaella lignohabitans.</title>
        <authorList>
            <person name="Bellasio M."/>
            <person name="Peymann A."/>
            <person name="Valli M."/>
            <person name="Sipitzky M."/>
            <person name="Graf A."/>
            <person name="Sauer M."/>
            <person name="Marx H."/>
            <person name="Mattanovich D."/>
        </authorList>
    </citation>
    <scope>NUCLEOTIDE SEQUENCE [LARGE SCALE GENOMIC DNA]</scope>
    <source>
        <strain evidence="1 2">CBS 10342</strain>
    </source>
</reference>
<dbReference type="GeneID" id="30035904"/>
<dbReference type="InterPro" id="IPR052575">
    <property type="entry name" value="SSU_processome_comp_20"/>
</dbReference>
<dbReference type="AlphaFoldDB" id="A0A167C019"/>
<keyword evidence="2" id="KW-1185">Reference proteome</keyword>
<dbReference type="GO" id="GO:0032040">
    <property type="term" value="C:small-subunit processome"/>
    <property type="evidence" value="ECO:0007669"/>
    <property type="project" value="TreeGrafter"/>
</dbReference>
<dbReference type="InterPro" id="IPR016024">
    <property type="entry name" value="ARM-type_fold"/>
</dbReference>
<accession>A0A167C019</accession>
<dbReference type="SUPFAM" id="SSF48371">
    <property type="entry name" value="ARM repeat"/>
    <property type="match status" value="1"/>
</dbReference>
<dbReference type="KEGG" id="slb:AWJ20_3839"/>
<organism evidence="1 2">
    <name type="scientific">Sugiyamaella lignohabitans</name>
    <dbReference type="NCBI Taxonomy" id="796027"/>
    <lineage>
        <taxon>Eukaryota</taxon>
        <taxon>Fungi</taxon>
        <taxon>Dikarya</taxon>
        <taxon>Ascomycota</taxon>
        <taxon>Saccharomycotina</taxon>
        <taxon>Dipodascomycetes</taxon>
        <taxon>Dipodascales</taxon>
        <taxon>Trichomonascaceae</taxon>
        <taxon>Sugiyamaella</taxon>
    </lineage>
</organism>
<dbReference type="EMBL" id="CP014500">
    <property type="protein sequence ID" value="ANB11043.1"/>
    <property type="molecule type" value="Genomic_DNA"/>
</dbReference>
<sequence length="386" mass="42880">MSFLLRKSTGSSLDLIIDHILDDVISHPKADFVTSVANLFSDSIKSSGNNLHSRTSEILSALLRSCKKHVNQSLVVVDVSSAVLVALLHHVRQETAHILYTESMTFVDSMLGEKELSDNQIILAQTVIRDLSGLRKGSRVSDWTPLFGKFLSILGRITEASSQQVLISTLTASVSLLQSANFESTTKYCSPLVQELYRLLGQEYFLSFCESMVEYNPTVFSNHLIVYVQRFIKEYRSDVSSVHLLLTKLESAGLVNRTSQPVPGKLFTAPDSAFSKSLEQKVQFPKLDSVNGLYDLFIALDIFAIAVIPTDKLSKSLPKLLERIILEVNESNIAWKKALVGKTLSLVNEPSVAAEMIDTIKESFSELSDSKIFLEGFLNLWRANKG</sequence>
<dbReference type="RefSeq" id="XP_018733520.1">
    <property type="nucleotide sequence ID" value="XM_018880872.1"/>
</dbReference>